<keyword evidence="1" id="KW-0472">Membrane</keyword>
<sequence>MQYEINLIWQCSIYLPSYSHPKYFITSNRHPCSSIQKSMVKCFIMPEGHVEYKTMRAGWTSSKLCQVLPQNNVSWISPYIEEFVYFLSLYMKKVVKILNDGITEIFLKWIPIIVAVALLEVIGEQVIIISNGSGLTVYKMSGKGLVVFVSDLIDNFKALFSLFWFLFLVVEVLHFEG</sequence>
<reference evidence="3" key="1">
    <citation type="journal article" date="2017" name="Nat. Ecol. Evol.">
        <title>Genome expansion and lineage-specific genetic innovations in the forest pathogenic fungi Armillaria.</title>
        <authorList>
            <person name="Sipos G."/>
            <person name="Prasanna A.N."/>
            <person name="Walter M.C."/>
            <person name="O'Connor E."/>
            <person name="Balint B."/>
            <person name="Krizsan K."/>
            <person name="Kiss B."/>
            <person name="Hess J."/>
            <person name="Varga T."/>
            <person name="Slot J."/>
            <person name="Riley R."/>
            <person name="Boka B."/>
            <person name="Rigling D."/>
            <person name="Barry K."/>
            <person name="Lee J."/>
            <person name="Mihaltcheva S."/>
            <person name="LaButti K."/>
            <person name="Lipzen A."/>
            <person name="Waldron R."/>
            <person name="Moloney N.M."/>
            <person name="Sperisen C."/>
            <person name="Kredics L."/>
            <person name="Vagvoelgyi C."/>
            <person name="Patrignani A."/>
            <person name="Fitzpatrick D."/>
            <person name="Nagy I."/>
            <person name="Doyle S."/>
            <person name="Anderson J.B."/>
            <person name="Grigoriev I.V."/>
            <person name="Gueldener U."/>
            <person name="Muensterkoetter M."/>
            <person name="Nagy L.G."/>
        </authorList>
    </citation>
    <scope>NUCLEOTIDE SEQUENCE [LARGE SCALE GENOMIC DNA]</scope>
    <source>
        <strain evidence="3">Ar21-2</strain>
    </source>
</reference>
<evidence type="ECO:0000313" key="2">
    <source>
        <dbReference type="EMBL" id="PBK85060.1"/>
    </source>
</evidence>
<gene>
    <name evidence="2" type="ORF">ARMGADRAFT_1036581</name>
</gene>
<feature type="transmembrane region" description="Helical" evidence="1">
    <location>
        <begin position="112"/>
        <end position="138"/>
    </location>
</feature>
<name>A0A2H3CT74_ARMGA</name>
<dbReference type="AlphaFoldDB" id="A0A2H3CT74"/>
<organism evidence="2 3">
    <name type="scientific">Armillaria gallica</name>
    <name type="common">Bulbous honey fungus</name>
    <name type="synonym">Armillaria bulbosa</name>
    <dbReference type="NCBI Taxonomy" id="47427"/>
    <lineage>
        <taxon>Eukaryota</taxon>
        <taxon>Fungi</taxon>
        <taxon>Dikarya</taxon>
        <taxon>Basidiomycota</taxon>
        <taxon>Agaricomycotina</taxon>
        <taxon>Agaricomycetes</taxon>
        <taxon>Agaricomycetidae</taxon>
        <taxon>Agaricales</taxon>
        <taxon>Marasmiineae</taxon>
        <taxon>Physalacriaceae</taxon>
        <taxon>Armillaria</taxon>
    </lineage>
</organism>
<dbReference type="Proteomes" id="UP000217790">
    <property type="component" value="Unassembled WGS sequence"/>
</dbReference>
<keyword evidence="1" id="KW-1133">Transmembrane helix</keyword>
<protein>
    <submittedName>
        <fullName evidence="2">Uncharacterized protein</fullName>
    </submittedName>
</protein>
<keyword evidence="3" id="KW-1185">Reference proteome</keyword>
<proteinExistence type="predicted"/>
<keyword evidence="1" id="KW-0812">Transmembrane</keyword>
<dbReference type="EMBL" id="KZ293693">
    <property type="protein sequence ID" value="PBK85060.1"/>
    <property type="molecule type" value="Genomic_DNA"/>
</dbReference>
<accession>A0A2H3CT74</accession>
<feature type="transmembrane region" description="Helical" evidence="1">
    <location>
        <begin position="158"/>
        <end position="175"/>
    </location>
</feature>
<evidence type="ECO:0000256" key="1">
    <source>
        <dbReference type="SAM" id="Phobius"/>
    </source>
</evidence>
<evidence type="ECO:0000313" key="3">
    <source>
        <dbReference type="Proteomes" id="UP000217790"/>
    </source>
</evidence>
<dbReference type="InParanoid" id="A0A2H3CT74"/>